<organism evidence="2 3">
    <name type="scientific">Mesobacillus selenatarsenatis</name>
    <dbReference type="NCBI Taxonomy" id="388741"/>
    <lineage>
        <taxon>Bacteria</taxon>
        <taxon>Bacillati</taxon>
        <taxon>Bacillota</taxon>
        <taxon>Bacilli</taxon>
        <taxon>Bacillales</taxon>
        <taxon>Bacillaceae</taxon>
        <taxon>Mesobacillus</taxon>
    </lineage>
</organism>
<dbReference type="EMBL" id="JAAVUM010000002">
    <property type="protein sequence ID" value="NKE04691.1"/>
    <property type="molecule type" value="Genomic_DNA"/>
</dbReference>
<feature type="transmembrane region" description="Helical" evidence="1">
    <location>
        <begin position="37"/>
        <end position="59"/>
    </location>
</feature>
<gene>
    <name evidence="2" type="ORF">GWK17_04260</name>
</gene>
<sequence>MMEYVRYSFYQFILFCSFFVLNIIFDHYVSNPFTRVDTIAILIGIPVVFLILLLQSKLYKRFDSIKMWKKIMISIPILIISISFVGYMGYMVFGFR</sequence>
<feature type="transmembrane region" description="Helical" evidence="1">
    <location>
        <begin position="71"/>
        <end position="93"/>
    </location>
</feature>
<reference evidence="2 3" key="1">
    <citation type="submission" date="2020-03" db="EMBL/GenBank/DDBJ databases">
        <authorList>
            <person name="Sun Q."/>
        </authorList>
    </citation>
    <scope>NUCLEOTIDE SEQUENCE [LARGE SCALE GENOMIC DNA]</scope>
    <source>
        <strain evidence="2 3">KACC 21451</strain>
    </source>
</reference>
<keyword evidence="1" id="KW-1133">Transmembrane helix</keyword>
<dbReference type="Proteomes" id="UP000587942">
    <property type="component" value="Unassembled WGS sequence"/>
</dbReference>
<accession>A0A846TQJ6</accession>
<protein>
    <submittedName>
        <fullName evidence="2">Uncharacterized protein</fullName>
    </submittedName>
</protein>
<evidence type="ECO:0000313" key="3">
    <source>
        <dbReference type="Proteomes" id="UP000587942"/>
    </source>
</evidence>
<proteinExistence type="predicted"/>
<comment type="caution">
    <text evidence="2">The sequence shown here is derived from an EMBL/GenBank/DDBJ whole genome shotgun (WGS) entry which is preliminary data.</text>
</comment>
<evidence type="ECO:0000256" key="1">
    <source>
        <dbReference type="SAM" id="Phobius"/>
    </source>
</evidence>
<name>A0A846TQJ6_9BACI</name>
<feature type="transmembrane region" description="Helical" evidence="1">
    <location>
        <begin position="7"/>
        <end position="25"/>
    </location>
</feature>
<dbReference type="AlphaFoldDB" id="A0A846TQJ6"/>
<keyword evidence="1" id="KW-0472">Membrane</keyword>
<evidence type="ECO:0000313" key="2">
    <source>
        <dbReference type="EMBL" id="NKE04691.1"/>
    </source>
</evidence>
<keyword evidence="1" id="KW-0812">Transmembrane</keyword>